<reference evidence="4" key="2">
    <citation type="submission" date="2022-01" db="EMBL/GenBank/DDBJ databases">
        <authorList>
            <person name="Yamashiro T."/>
            <person name="Shiraishi A."/>
            <person name="Satake H."/>
            <person name="Nakayama K."/>
        </authorList>
    </citation>
    <scope>NUCLEOTIDE SEQUENCE</scope>
</reference>
<feature type="region of interest" description="Disordered" evidence="2">
    <location>
        <begin position="364"/>
        <end position="386"/>
    </location>
</feature>
<feature type="compositionally biased region" description="Basic and acidic residues" evidence="2">
    <location>
        <begin position="502"/>
        <end position="513"/>
    </location>
</feature>
<feature type="region of interest" description="Disordered" evidence="2">
    <location>
        <begin position="488"/>
        <end position="517"/>
    </location>
</feature>
<evidence type="ECO:0000313" key="4">
    <source>
        <dbReference type="EMBL" id="GJS71080.1"/>
    </source>
</evidence>
<proteinExistence type="predicted"/>
<dbReference type="Gene3D" id="4.10.60.10">
    <property type="entry name" value="Zinc finger, CCHC-type"/>
    <property type="match status" value="1"/>
</dbReference>
<dbReference type="Pfam" id="PF00098">
    <property type="entry name" value="zf-CCHC"/>
    <property type="match status" value="1"/>
</dbReference>
<dbReference type="InterPro" id="IPR001878">
    <property type="entry name" value="Znf_CCHC"/>
</dbReference>
<dbReference type="EMBL" id="BQNB010009980">
    <property type="protein sequence ID" value="GJS71080.1"/>
    <property type="molecule type" value="Genomic_DNA"/>
</dbReference>
<accession>A0ABQ4Y1Z1</accession>
<evidence type="ECO:0000256" key="1">
    <source>
        <dbReference type="PROSITE-ProRule" id="PRU00047"/>
    </source>
</evidence>
<evidence type="ECO:0000313" key="5">
    <source>
        <dbReference type="Proteomes" id="UP001151760"/>
    </source>
</evidence>
<evidence type="ECO:0000259" key="3">
    <source>
        <dbReference type="PROSITE" id="PS50158"/>
    </source>
</evidence>
<sequence>MKFESAHSNTTAKLPILKLSEYEMWVIKIKQYFQVQDYALWEVIENGNSWVSVPQTAQENGTSVTKMSVPVTAKEKTNKKNDVKARSLLLMALPNEHQLTFSQYNDAKTMFAAIKTRFGGNEATKKTQKTLLKQRYENFSASSTESLDSIFNSLQKIVSRLVILGVVIIQEDLNLKFLRSLPPEWNTHVVVWMNKAKIETMSIDDLYNNFKIIEQSVKKSVGTNSGAQNLAFMIASSTSSTNDVNTAKPAYEVSTVSSNVNTASSQVSTASFSDNVVYAFMVENPNCSNLLQQDLEQIHEDDLEAMDLKWQLSLLSMRAKRYFQRTCKKFFINANDTAGYDKSKIECFNCHKMGHFAKECRAPRNKEGQFRNQDNTRKHGNNKDTSSKAMLAIDDVGFDWSDMAEEQVQTNMALMAFSNFDVYNDKTCSKTSATYKRGLATVEEQLITYRKNEVLFSEEVAVLKREVACKDYEINVLKNEFKEPEFKAYDSEDSNQESNVVCDKKSDDSKENSNDSLVKEQVSNNISSFVESSLNVDKETIFPVVKKVEFVKPKNHEKSVKKSVRYAEMYRSQNPRGNQRNWNEQKSNQLGSDFVMYNKACFICGSFDHVQAHCKYHQRKRMVYENNYNRVNYNNTTNRTHPNAQRNMVPKAVLMKPGLKPFNIAMTVNTAHPKSTVYSAKPMSCFPKSTQSTVKRPYQSKTVSTNKRFTQKVNTAKTLAVNTARPNSAVVNVVRGNPLMDDKGFVNSGYSRHMTRNMAYLSDFKEFDGGYVAFGGGAHIGRISGKGTLKTDSLDFEDVYFVNELKFNMFSVLQMCDKKNYVLFTDTECLVLSPNFKLPDETQILLKIPRKDNMYSFDMKNIIPKESLTCLVAKATLDESML</sequence>
<keyword evidence="1" id="KW-0479">Metal-binding</keyword>
<dbReference type="InterPro" id="IPR036875">
    <property type="entry name" value="Znf_CCHC_sf"/>
</dbReference>
<keyword evidence="1" id="KW-0862">Zinc</keyword>
<keyword evidence="1" id="KW-0863">Zinc-finger</keyword>
<feature type="domain" description="CCHC-type" evidence="3">
    <location>
        <begin position="347"/>
        <end position="361"/>
    </location>
</feature>
<name>A0ABQ4Y1Z1_9ASTR</name>
<dbReference type="PROSITE" id="PS50158">
    <property type="entry name" value="ZF_CCHC"/>
    <property type="match status" value="1"/>
</dbReference>
<dbReference type="Proteomes" id="UP001151760">
    <property type="component" value="Unassembled WGS sequence"/>
</dbReference>
<comment type="caution">
    <text evidence="4">The sequence shown here is derived from an EMBL/GenBank/DDBJ whole genome shotgun (WGS) entry which is preliminary data.</text>
</comment>
<reference evidence="4" key="1">
    <citation type="journal article" date="2022" name="Int. J. Mol. Sci.">
        <title>Draft Genome of Tanacetum Coccineum: Genomic Comparison of Closely Related Tanacetum-Family Plants.</title>
        <authorList>
            <person name="Yamashiro T."/>
            <person name="Shiraishi A."/>
            <person name="Nakayama K."/>
            <person name="Satake H."/>
        </authorList>
    </citation>
    <scope>NUCLEOTIDE SEQUENCE</scope>
</reference>
<dbReference type="Pfam" id="PF22936">
    <property type="entry name" value="Pol_BBD"/>
    <property type="match status" value="1"/>
</dbReference>
<dbReference type="InterPro" id="IPR054722">
    <property type="entry name" value="PolX-like_BBD"/>
</dbReference>
<keyword evidence="5" id="KW-1185">Reference proteome</keyword>
<gene>
    <name evidence="4" type="ORF">Tco_0703921</name>
</gene>
<dbReference type="SMART" id="SM00343">
    <property type="entry name" value="ZnF_C2HC"/>
    <property type="match status" value="2"/>
</dbReference>
<organism evidence="4 5">
    <name type="scientific">Tanacetum coccineum</name>
    <dbReference type="NCBI Taxonomy" id="301880"/>
    <lineage>
        <taxon>Eukaryota</taxon>
        <taxon>Viridiplantae</taxon>
        <taxon>Streptophyta</taxon>
        <taxon>Embryophyta</taxon>
        <taxon>Tracheophyta</taxon>
        <taxon>Spermatophyta</taxon>
        <taxon>Magnoliopsida</taxon>
        <taxon>eudicotyledons</taxon>
        <taxon>Gunneridae</taxon>
        <taxon>Pentapetalae</taxon>
        <taxon>asterids</taxon>
        <taxon>campanulids</taxon>
        <taxon>Asterales</taxon>
        <taxon>Asteraceae</taxon>
        <taxon>Asteroideae</taxon>
        <taxon>Anthemideae</taxon>
        <taxon>Anthemidinae</taxon>
        <taxon>Tanacetum</taxon>
    </lineage>
</organism>
<protein>
    <submittedName>
        <fullName evidence="4">Ribonuclease H-like domain-containing protein</fullName>
    </submittedName>
</protein>
<dbReference type="Pfam" id="PF14223">
    <property type="entry name" value="Retrotran_gag_2"/>
    <property type="match status" value="1"/>
</dbReference>
<evidence type="ECO:0000256" key="2">
    <source>
        <dbReference type="SAM" id="MobiDB-lite"/>
    </source>
</evidence>
<dbReference type="SUPFAM" id="SSF57756">
    <property type="entry name" value="Retrovirus zinc finger-like domains"/>
    <property type="match status" value="1"/>
</dbReference>
<dbReference type="PANTHER" id="PTHR35317">
    <property type="entry name" value="OS04G0629600 PROTEIN"/>
    <property type="match status" value="1"/>
</dbReference>
<dbReference type="PANTHER" id="PTHR35317:SF44">
    <property type="entry name" value="RNA-DIRECTED DNA POLYMERASE"/>
    <property type="match status" value="1"/>
</dbReference>